<comment type="caution">
    <text evidence="1">The sequence shown here is derived from an EMBL/GenBank/DDBJ whole genome shotgun (WGS) entry which is preliminary data.</text>
</comment>
<dbReference type="AlphaFoldDB" id="A0AAV9IDG7"/>
<organism evidence="1 2">
    <name type="scientific">Galdieria yellowstonensis</name>
    <dbReference type="NCBI Taxonomy" id="3028027"/>
    <lineage>
        <taxon>Eukaryota</taxon>
        <taxon>Rhodophyta</taxon>
        <taxon>Bangiophyceae</taxon>
        <taxon>Galdieriales</taxon>
        <taxon>Galdieriaceae</taxon>
        <taxon>Galdieria</taxon>
    </lineage>
</organism>
<protein>
    <submittedName>
        <fullName evidence="1">Uncharacterized protein</fullName>
    </submittedName>
</protein>
<sequence length="67" mass="7536">MRVIHVDVNRSRDSLSMKPFALSAKKQVQEDLAVANESQPEFESVLALALRKALLGKEAELATKYRH</sequence>
<name>A0AAV9IDG7_9RHOD</name>
<dbReference type="Proteomes" id="UP001300502">
    <property type="component" value="Unassembled WGS sequence"/>
</dbReference>
<proteinExistence type="predicted"/>
<reference evidence="1 2" key="1">
    <citation type="submission" date="2022-07" db="EMBL/GenBank/DDBJ databases">
        <title>Genome-wide signatures of adaptation to extreme environments.</title>
        <authorList>
            <person name="Cho C.H."/>
            <person name="Yoon H.S."/>
        </authorList>
    </citation>
    <scope>NUCLEOTIDE SEQUENCE [LARGE SCALE GENOMIC DNA]</scope>
    <source>
        <strain evidence="1 2">108.79 E11</strain>
    </source>
</reference>
<keyword evidence="2" id="KW-1185">Reference proteome</keyword>
<dbReference type="EMBL" id="JANCYU010000030">
    <property type="protein sequence ID" value="KAK4525427.1"/>
    <property type="molecule type" value="Genomic_DNA"/>
</dbReference>
<evidence type="ECO:0000313" key="2">
    <source>
        <dbReference type="Proteomes" id="UP001300502"/>
    </source>
</evidence>
<accession>A0AAV9IDG7</accession>
<evidence type="ECO:0000313" key="1">
    <source>
        <dbReference type="EMBL" id="KAK4525427.1"/>
    </source>
</evidence>
<gene>
    <name evidence="1" type="ORF">GAYE_SCF12G3335</name>
</gene>